<dbReference type="EMBL" id="JAOBTT010000001">
    <property type="protein sequence ID" value="MDZ7278706.1"/>
    <property type="molecule type" value="Genomic_DNA"/>
</dbReference>
<feature type="chain" id="PRO_5046788207" description="C-type lysozyme inhibitor domain-containing protein" evidence="1">
    <location>
        <begin position="19"/>
        <end position="127"/>
    </location>
</feature>
<protein>
    <recommendedName>
        <fullName evidence="4">C-type lysozyme inhibitor domain-containing protein</fullName>
    </recommendedName>
</protein>
<organism evidence="2 3">
    <name type="scientific">Pantoea eucrina</name>
    <dbReference type="NCBI Taxonomy" id="472693"/>
    <lineage>
        <taxon>Bacteria</taxon>
        <taxon>Pseudomonadati</taxon>
        <taxon>Pseudomonadota</taxon>
        <taxon>Gammaproteobacteria</taxon>
        <taxon>Enterobacterales</taxon>
        <taxon>Erwiniaceae</taxon>
        <taxon>Pantoea</taxon>
    </lineage>
</organism>
<dbReference type="RefSeq" id="WP_322542652.1">
    <property type="nucleotide sequence ID" value="NZ_JAOBTT010000001.1"/>
</dbReference>
<feature type="signal peptide" evidence="1">
    <location>
        <begin position="1"/>
        <end position="18"/>
    </location>
</feature>
<evidence type="ECO:0000256" key="1">
    <source>
        <dbReference type="SAM" id="SignalP"/>
    </source>
</evidence>
<reference evidence="3" key="1">
    <citation type="submission" date="2023-07" db="EMBL/GenBank/DDBJ databases">
        <title>Structural and functional analysis of rice phyllospheric bacteria for their antimicrobial properties and defense elicitation against blast disease.</title>
        <authorList>
            <person name="Sahu K.P."/>
            <person name="Asharani P."/>
            <person name="Kumar M."/>
            <person name="Reddy B."/>
            <person name="Kumar A."/>
        </authorList>
    </citation>
    <scope>NUCLEOTIDE SEQUENCE [LARGE SCALE GENOMIC DNA]</scope>
    <source>
        <strain evidence="3">OsEp_Plm_30P10</strain>
    </source>
</reference>
<keyword evidence="1" id="KW-0732">Signal</keyword>
<evidence type="ECO:0000313" key="2">
    <source>
        <dbReference type="EMBL" id="MDZ7278706.1"/>
    </source>
</evidence>
<comment type="caution">
    <text evidence="2">The sequence shown here is derived from an EMBL/GenBank/DDBJ whole genome shotgun (WGS) entry which is preliminary data.</text>
</comment>
<gene>
    <name evidence="2" type="ORF">N4G40_10530</name>
</gene>
<name>A0ABU5LG60_9GAMM</name>
<keyword evidence="3" id="KW-1185">Reference proteome</keyword>
<dbReference type="Proteomes" id="UP001288620">
    <property type="component" value="Unassembled WGS sequence"/>
</dbReference>
<proteinExistence type="predicted"/>
<evidence type="ECO:0008006" key="4">
    <source>
        <dbReference type="Google" id="ProtNLM"/>
    </source>
</evidence>
<evidence type="ECO:0000313" key="3">
    <source>
        <dbReference type="Proteomes" id="UP001288620"/>
    </source>
</evidence>
<sequence length="127" mass="14278">MKAILPVLGLLVSLSAPAWGETEFQITCPGRPTMTVGRADYGLSTLMWPKHHFQVASGQQRTRLKQGDKVAITRFRNGDQLIVNQDTNETFFVFANSNKLLACMRSEKRDVEVLSLERNDNSQRPDA</sequence>
<accession>A0ABU5LG60</accession>